<feature type="transmembrane region" description="Helical" evidence="1">
    <location>
        <begin position="180"/>
        <end position="200"/>
    </location>
</feature>
<dbReference type="AlphaFoldDB" id="A0A078AM02"/>
<feature type="transmembrane region" description="Helical" evidence="1">
    <location>
        <begin position="50"/>
        <end position="69"/>
    </location>
</feature>
<accession>A0A078AM02</accession>
<protein>
    <submittedName>
        <fullName evidence="2">Pap2 superfamily phosphatase</fullName>
    </submittedName>
</protein>
<evidence type="ECO:0000313" key="2">
    <source>
        <dbReference type="EMBL" id="CDW83395.1"/>
    </source>
</evidence>
<name>A0A078AM02_STYLE</name>
<organism evidence="2 3">
    <name type="scientific">Stylonychia lemnae</name>
    <name type="common">Ciliate</name>
    <dbReference type="NCBI Taxonomy" id="5949"/>
    <lineage>
        <taxon>Eukaryota</taxon>
        <taxon>Sar</taxon>
        <taxon>Alveolata</taxon>
        <taxon>Ciliophora</taxon>
        <taxon>Intramacronucleata</taxon>
        <taxon>Spirotrichea</taxon>
        <taxon>Stichotrichia</taxon>
        <taxon>Sporadotrichida</taxon>
        <taxon>Oxytrichidae</taxon>
        <taxon>Stylonychinae</taxon>
        <taxon>Stylonychia</taxon>
    </lineage>
</organism>
<gene>
    <name evidence="2" type="primary">Contig7349.g7852</name>
    <name evidence="2" type="ORF">STYLEM_12441</name>
</gene>
<evidence type="ECO:0000313" key="3">
    <source>
        <dbReference type="Proteomes" id="UP000039865"/>
    </source>
</evidence>
<dbReference type="Proteomes" id="UP000039865">
    <property type="component" value="Unassembled WGS sequence"/>
</dbReference>
<feature type="transmembrane region" description="Helical" evidence="1">
    <location>
        <begin position="243"/>
        <end position="261"/>
    </location>
</feature>
<evidence type="ECO:0000256" key="1">
    <source>
        <dbReference type="SAM" id="Phobius"/>
    </source>
</evidence>
<feature type="transmembrane region" description="Helical" evidence="1">
    <location>
        <begin position="75"/>
        <end position="96"/>
    </location>
</feature>
<dbReference type="EMBL" id="CCKQ01011818">
    <property type="protein sequence ID" value="CDW83395.1"/>
    <property type="molecule type" value="Genomic_DNA"/>
</dbReference>
<keyword evidence="1" id="KW-0472">Membrane</keyword>
<keyword evidence="1" id="KW-1133">Transmembrane helix</keyword>
<keyword evidence="1" id="KW-0812">Transmembrane</keyword>
<dbReference type="InParanoid" id="A0A078AM02"/>
<proteinExistence type="predicted"/>
<feature type="transmembrane region" description="Helical" evidence="1">
    <location>
        <begin position="212"/>
        <end position="231"/>
    </location>
</feature>
<feature type="transmembrane region" description="Helical" evidence="1">
    <location>
        <begin position="117"/>
        <end position="139"/>
    </location>
</feature>
<reference evidence="2 3" key="1">
    <citation type="submission" date="2014-06" db="EMBL/GenBank/DDBJ databases">
        <authorList>
            <person name="Swart Estienne"/>
        </authorList>
    </citation>
    <scope>NUCLEOTIDE SEQUENCE [LARGE SCALE GENOMIC DNA]</scope>
    <source>
        <strain evidence="2 3">130c</strain>
    </source>
</reference>
<keyword evidence="3" id="KW-1185">Reference proteome</keyword>
<sequence>MVINTDLEVYNCSKTFGNPSDVTFIVTCLLTVIAKDIEVSNPNTHPTNTCLLSFFGILLSFITGITRIYNVHATFDQILLGWELGIVIGLILHYCIRNQFIKHVDELLESTLLRYKLYDQLVISTALFMVFYGMLISAYQYQKLVFNEPQAWQTNFTRICGNQKVNRWDMAAQDLMNGSMLALAYGSYLGILFYSQFLGYNISKSEISVPSTIRVVISSFLVMIFVVPIGLLPNISDFRLAATFYYLIPSFAFGFVVFGVMDKIYSLRLKSLFEHHIQKYDLVLRNQQKQQQGQVQLQESLQVELIQLVILK</sequence>